<comment type="cofactor">
    <cofactor evidence="1">
        <name>heme</name>
        <dbReference type="ChEBI" id="CHEBI:30413"/>
    </cofactor>
</comment>
<proteinExistence type="inferred from homology"/>
<sequence length="307" mass="35755">MFAELLLTLVTILLLWFILENYFPARKYAPGPFRLPLIGSALSLILNRSTPPFILFQEFSKRYGPVCYISTGQRKMVIIDDFETAKQILNHETWVNRPYNQRIGERSFGKPLGIIFVNGDSWKEMRRFSMRTLRDFGYGKQTSMQAVLDEEVKALISKVELIATCPEPIMEIKHLFTMPVLNILWSMVSNVRTAEDDVKLRKLIKLVDNLAKANPIGGNILSIFPFLRFVFPVWTGHTMAQKCHKELQEYFRDILERRRSEGSYNDDKRDFIDTFIQEIDRHSKIGSNPNHYTDEQFITTITDLFEG</sequence>
<dbReference type="InterPro" id="IPR001128">
    <property type="entry name" value="Cyt_P450"/>
</dbReference>
<dbReference type="EMBL" id="CAXLJM020000007">
    <property type="protein sequence ID" value="CAL8072230.1"/>
    <property type="molecule type" value="Genomic_DNA"/>
</dbReference>
<comment type="similarity">
    <text evidence="2">Belongs to the cytochrome P450 family.</text>
</comment>
<keyword evidence="9" id="KW-1185">Reference proteome</keyword>
<dbReference type="InterPro" id="IPR002401">
    <property type="entry name" value="Cyt_P450_E_grp-I"/>
</dbReference>
<dbReference type="InterPro" id="IPR050182">
    <property type="entry name" value="Cytochrome_P450_fam2"/>
</dbReference>
<keyword evidence="6" id="KW-0408">Iron</keyword>
<evidence type="ECO:0000256" key="7">
    <source>
        <dbReference type="ARBA" id="ARBA00023033"/>
    </source>
</evidence>
<evidence type="ECO:0000256" key="5">
    <source>
        <dbReference type="ARBA" id="ARBA00023002"/>
    </source>
</evidence>
<evidence type="ECO:0000313" key="9">
    <source>
        <dbReference type="Proteomes" id="UP001642540"/>
    </source>
</evidence>
<keyword evidence="4" id="KW-0479">Metal-binding</keyword>
<evidence type="ECO:0000256" key="1">
    <source>
        <dbReference type="ARBA" id="ARBA00001971"/>
    </source>
</evidence>
<keyword evidence="7" id="KW-0503">Monooxygenase</keyword>
<comment type="caution">
    <text evidence="8">The sequence shown here is derived from an EMBL/GenBank/DDBJ whole genome shotgun (WGS) entry which is preliminary data.</text>
</comment>
<evidence type="ECO:0008006" key="10">
    <source>
        <dbReference type="Google" id="ProtNLM"/>
    </source>
</evidence>
<dbReference type="PRINTS" id="PR00463">
    <property type="entry name" value="EP450I"/>
</dbReference>
<evidence type="ECO:0000256" key="6">
    <source>
        <dbReference type="ARBA" id="ARBA00023004"/>
    </source>
</evidence>
<keyword evidence="5" id="KW-0560">Oxidoreductase</keyword>
<dbReference type="InterPro" id="IPR036396">
    <property type="entry name" value="Cyt_P450_sf"/>
</dbReference>
<gene>
    <name evidence="8" type="ORF">ODALV1_LOCUS2067</name>
</gene>
<evidence type="ECO:0000256" key="2">
    <source>
        <dbReference type="ARBA" id="ARBA00010617"/>
    </source>
</evidence>
<dbReference type="PANTHER" id="PTHR24300:SF376">
    <property type="entry name" value="CYTOCHROME P450 15A1"/>
    <property type="match status" value="1"/>
</dbReference>
<organism evidence="8 9">
    <name type="scientific">Orchesella dallaii</name>
    <dbReference type="NCBI Taxonomy" id="48710"/>
    <lineage>
        <taxon>Eukaryota</taxon>
        <taxon>Metazoa</taxon>
        <taxon>Ecdysozoa</taxon>
        <taxon>Arthropoda</taxon>
        <taxon>Hexapoda</taxon>
        <taxon>Collembola</taxon>
        <taxon>Entomobryomorpha</taxon>
        <taxon>Entomobryoidea</taxon>
        <taxon>Orchesellidae</taxon>
        <taxon>Orchesellinae</taxon>
        <taxon>Orchesella</taxon>
    </lineage>
</organism>
<evidence type="ECO:0000256" key="3">
    <source>
        <dbReference type="ARBA" id="ARBA00022617"/>
    </source>
</evidence>
<evidence type="ECO:0000256" key="4">
    <source>
        <dbReference type="ARBA" id="ARBA00022723"/>
    </source>
</evidence>
<protein>
    <recommendedName>
        <fullName evidence="10">Cytochrome P450</fullName>
    </recommendedName>
</protein>
<evidence type="ECO:0000313" key="8">
    <source>
        <dbReference type="EMBL" id="CAL8072230.1"/>
    </source>
</evidence>
<dbReference type="Pfam" id="PF00067">
    <property type="entry name" value="p450"/>
    <property type="match status" value="1"/>
</dbReference>
<dbReference type="SUPFAM" id="SSF48264">
    <property type="entry name" value="Cytochrome P450"/>
    <property type="match status" value="1"/>
</dbReference>
<keyword evidence="3" id="KW-0349">Heme</keyword>
<reference evidence="8 9" key="1">
    <citation type="submission" date="2024-08" db="EMBL/GenBank/DDBJ databases">
        <authorList>
            <person name="Cucini C."/>
            <person name="Frati F."/>
        </authorList>
    </citation>
    <scope>NUCLEOTIDE SEQUENCE [LARGE SCALE GENOMIC DNA]</scope>
</reference>
<name>A0ABP1PNS8_9HEXA</name>
<dbReference type="PANTHER" id="PTHR24300">
    <property type="entry name" value="CYTOCHROME P450 508A4-RELATED"/>
    <property type="match status" value="1"/>
</dbReference>
<dbReference type="Proteomes" id="UP001642540">
    <property type="component" value="Unassembled WGS sequence"/>
</dbReference>
<accession>A0ABP1PNS8</accession>
<dbReference type="Gene3D" id="1.10.630.10">
    <property type="entry name" value="Cytochrome P450"/>
    <property type="match status" value="1"/>
</dbReference>